<feature type="coiled-coil region" evidence="13">
    <location>
        <begin position="2041"/>
        <end position="2081"/>
    </location>
</feature>
<dbReference type="STRING" id="7165.Q7Q5W6"/>
<reference evidence="19" key="5">
    <citation type="submission" date="2011-05" db="EMBL/GenBank/DDBJ databases">
        <authorList>
            <consortium name="VectorBase"/>
        </authorList>
    </citation>
    <scope>NUCLEOTIDE SEQUENCE</scope>
    <source>
        <strain evidence="19">PEST</strain>
    </source>
</reference>
<feature type="compositionally biased region" description="Acidic residues" evidence="14">
    <location>
        <begin position="639"/>
        <end position="655"/>
    </location>
</feature>
<dbReference type="InterPro" id="IPR038718">
    <property type="entry name" value="SNF2-like_sf"/>
</dbReference>
<feature type="compositionally biased region" description="Polar residues" evidence="14">
    <location>
        <begin position="3397"/>
        <end position="3406"/>
    </location>
</feature>
<reference evidence="19" key="3">
    <citation type="journal article" date="2004" name="Trends Parasitol.">
        <title>The Anopheles gambiae genome: an update.</title>
        <authorList>
            <person name="Mongin E."/>
            <person name="Louis C."/>
            <person name="Holt R.A."/>
            <person name="Birney E."/>
            <person name="Collins F.H."/>
        </authorList>
    </citation>
    <scope>NUCLEOTIDE SEQUENCE</scope>
    <source>
        <strain evidence="19">PEST</strain>
    </source>
</reference>
<dbReference type="PROSITE" id="PS51194">
    <property type="entry name" value="HELICASE_CTER"/>
    <property type="match status" value="1"/>
</dbReference>
<dbReference type="EMBL" id="AAAB01008960">
    <property type="protein sequence ID" value="EAA11849.4"/>
    <property type="molecule type" value="Genomic_DNA"/>
</dbReference>
<evidence type="ECO:0000259" key="17">
    <source>
        <dbReference type="PROSITE" id="PS51194"/>
    </source>
</evidence>
<feature type="region of interest" description="Disordered" evidence="14">
    <location>
        <begin position="346"/>
        <end position="442"/>
    </location>
</feature>
<dbReference type="CDD" id="cd18003">
    <property type="entry name" value="DEXQc_SRCAP"/>
    <property type="match status" value="1"/>
</dbReference>
<comment type="subcellular location">
    <subcellularLocation>
        <location evidence="1">Nucleus</location>
    </subcellularLocation>
</comment>
<feature type="region of interest" description="Disordered" evidence="14">
    <location>
        <begin position="3380"/>
        <end position="3418"/>
    </location>
</feature>
<feature type="compositionally biased region" description="Low complexity" evidence="14">
    <location>
        <begin position="3311"/>
        <end position="3324"/>
    </location>
</feature>
<dbReference type="InterPro" id="IPR050520">
    <property type="entry name" value="INO80/SWR1_helicase"/>
</dbReference>
<reference evidence="19" key="1">
    <citation type="journal article" date="2002" name="Science">
        <title>The genome sequence of the malaria mosquito Anopheles gambiae.</title>
        <authorList>
            <person name="Holt R.A."/>
            <person name="Subramanian G.M."/>
            <person name="Halpern A."/>
            <person name="Sutton G.G."/>
            <person name="Charlab R."/>
            <person name="Nusskern D.R."/>
            <person name="Wincker P."/>
            <person name="Clark A.G."/>
            <person name="Ribeiro J.M."/>
            <person name="Wides R."/>
            <person name="Salzberg S.L."/>
            <person name="Loftus B."/>
            <person name="Yandell M."/>
            <person name="Majoros W.H."/>
            <person name="Rusch D.B."/>
            <person name="Lai Z."/>
            <person name="Kraft C.L."/>
            <person name="Abril J.F."/>
            <person name="Anthouard V."/>
            <person name="Arensburger P."/>
            <person name="Atkinson P.W."/>
            <person name="Baden H."/>
            <person name="de Berardinis V."/>
            <person name="Baldwin D."/>
            <person name="Benes V."/>
            <person name="Biedler J."/>
            <person name="Blass C."/>
            <person name="Bolanos R."/>
            <person name="Boscus D."/>
            <person name="Barnstead M."/>
            <person name="Cai S."/>
            <person name="Center A."/>
            <person name="Chaturverdi K."/>
            <person name="Christophides G.K."/>
            <person name="Chrystal M.A."/>
            <person name="Clamp M."/>
            <person name="Cravchik A."/>
            <person name="Curwen V."/>
            <person name="Dana A."/>
            <person name="Delcher A."/>
            <person name="Dew I."/>
            <person name="Evans C.A."/>
            <person name="Flanigan M."/>
            <person name="Grundschober-Freimoser A."/>
            <person name="Friedli L."/>
            <person name="Gu Z."/>
            <person name="Guan P."/>
            <person name="Guigo R."/>
            <person name="Hillenmeyer M.E."/>
            <person name="Hladun S.L."/>
            <person name="Hogan J.R."/>
            <person name="Hong Y.S."/>
            <person name="Hoover J."/>
            <person name="Jaillon O."/>
            <person name="Ke Z."/>
            <person name="Kodira C."/>
            <person name="Kokoza E."/>
            <person name="Koutsos A."/>
            <person name="Letunic I."/>
            <person name="Levitsky A."/>
            <person name="Liang Y."/>
            <person name="Lin J.J."/>
            <person name="Lobo N.F."/>
            <person name="Lopez J.R."/>
            <person name="Malek J.A."/>
            <person name="McIntosh T.C."/>
            <person name="Meister S."/>
            <person name="Miller J."/>
            <person name="Mobarry C."/>
            <person name="Mongin E."/>
            <person name="Murphy S.D."/>
            <person name="O'Brochta D.A."/>
            <person name="Pfannkoch C."/>
            <person name="Qi R."/>
            <person name="Regier M.A."/>
            <person name="Remington K."/>
            <person name="Shao H."/>
            <person name="Sharakhova M.V."/>
            <person name="Sitter C.D."/>
            <person name="Shetty J."/>
            <person name="Smith T.J."/>
            <person name="Strong R."/>
            <person name="Sun J."/>
            <person name="Thomasova D."/>
            <person name="Ton L.Q."/>
            <person name="Topalis P."/>
            <person name="Tu Z."/>
            <person name="Unger M.F."/>
            <person name="Walenz B."/>
            <person name="Wang A."/>
            <person name="Wang J."/>
            <person name="Wang M."/>
            <person name="Wang X."/>
            <person name="Woodford K.J."/>
            <person name="Wortman J.R."/>
            <person name="Wu M."/>
            <person name="Yao A."/>
            <person name="Zdobnov E.M."/>
            <person name="Zhang H."/>
            <person name="Zhao Q."/>
            <person name="Zhao S."/>
            <person name="Zhu S.C."/>
            <person name="Zhimulev I."/>
            <person name="Coluzzi M."/>
            <person name="della Torre A."/>
            <person name="Roth C.W."/>
            <person name="Louis C."/>
            <person name="Kalush F."/>
            <person name="Mural R.J."/>
            <person name="Myers E.W."/>
            <person name="Adams M.D."/>
            <person name="Smith H.O."/>
            <person name="Broder S."/>
            <person name="Gardner M.J."/>
            <person name="Fraser C.M."/>
            <person name="Birney E."/>
            <person name="Bork P."/>
            <person name="Brey P.T."/>
            <person name="Venter J.C."/>
            <person name="Weissenbach J."/>
            <person name="Kafatos F.C."/>
            <person name="Collins F.H."/>
            <person name="Hoffman S.L."/>
        </authorList>
    </citation>
    <scope>NUCLEOTIDE SEQUENCE [LARGE SCALE GENOMIC DNA]</scope>
    <source>
        <strain evidence="19">PEST</strain>
    </source>
</reference>
<dbReference type="InterPro" id="IPR001650">
    <property type="entry name" value="Helicase_C-like"/>
</dbReference>
<feature type="domain" description="Myb-like" evidence="15">
    <location>
        <begin position="2223"/>
        <end position="2284"/>
    </location>
</feature>
<sequence length="3418" mass="368575">MNEGDTAGGQRGRNQALPAGIDRNTSTATNTVQEGGIVGASGAVGKLYTKTNTTASTSSSSSSSSFSPVVAGGIAVGGQAAGGTVSAAVAVAAASVSKKRIKLETEPEHDISALKKLILEHKYMRLRSIKERYNEHVAELFFLQTGGNMMEYPVWRKKPPTPAFTSFVRSYKLEPLSSNLEEAGEALKQVSTHTIAFLNAVFNRPTSTGRTKRPIRSDSTRALSGISTTPGSTNLGSVVTPVVVSGNGSSSSSGGDDTLTGLPQGAEIKIPGVGATPVAVSTTLPAAVAQLSQQGGTPIIPDRVGIGISPAAASAVDRKRQISSASSALGGHMIKSELLETANASPSVTTIGTNGPNVPSVRQGGSLTGGAGGSRGSGSTASITGSSSRGLNNGQQNGALGNGRGNALSSGSLAGQQQQQQQQLGGGVPAGTNSNGPPDQYTNKARQEVFVMQRIQELQKEGLWTEKRLPKVQEPPRPKAHWDYLLEEMVWLAADFAQERKWKKAAARKCARMVQKHFQDKALAAQRAEKAQELQLKRIAAFVAKEIKTFWSNAEKLVEYKQQTKLDERRKKALDQQLSFIVDQTEKYSQQLVEGMNKAAPVPGGAAAALLPPGSKAESLNSSRLSSPLRGSGGLAGGSDDEFCPEAESSDDDEETIAKAEAEAAAEAEDGTKDEVAALQKESEMDLDDFLKNLPKDYLENRDKIVLSDSNDGDGDGEEEQEEDEEEEEEADEKRRKKKQGATREEGEEEDGDKDFSADEDSMDDEDTIREQEKKEKNQDHKKEIDELNADNDLTIEELMAKYKNLPPAGEQMDIDSDDDADEVPAVPANDRKRRRTRSQPMYESSDDEDKEEEDDNDESEGLTGSDDDEQEEDDDDITEDESDESEEAMDAEEDAFGLKHLLDDETGSGETAATSAAAAAGSSGASSAAKSQSDKDDMLNDAAAIAESIQPKGNTLSSTSVVTPIPTLLKHSLREYQHIGLDWLVTMHDRKLNGILADEMGLGKTIQTISLLAHLACVKGNWGPHLIIVPSSVMLNWEMEFKKWCPGFKILTYYGTPKERKQKRTGWTKVNAFHVCITSYKLVIQDHQSFRRKKWKYLILDEAQNIKNFKSQRWQLLLNFQTEQRLLLTGTPLQNNLMELWSLMHFLMPHVFQSHREFKEWFSNPMTGMIEGNSEYNETIIKRLHKVLRPFLLRRLKCEVEKQMPKKYEHVVMCRLSKRQRFLYDDFMSRAKTRETLASGNLLSVINVLMQLRKVCNHPNMFEERPTISPFRMEGISIKTASLVYNMFSYDPFTQIDLSSLNLVLIQLELLLPAYVAHRAQHLCMPKRLIEEIDSTPLPPPRCPTGKLRLHVRIPDVRVQESLGGNRAGVSITTGVRVGTSPAMKTEGTKFVPLVNHEASLDKKSSLIGSGGSSSSSIQSRVIDIRRRGSSTVMMMMGGGSSAGLDSSSMVAAAGSNRSMSPGLLLRKRSDIAGATHQSMGGQSSAAATSAAAAAAATVSGATANRMVQNVGQKTQISSTLAATIMKQLKHSKSLAGSSGDAAARSAEAAEMDERQRTEFYLACIEESRKERRREVLELLGRINAKRCDATPIYGRDLRETLCALIEEEFRHRPDELIPFGVASSYHTRRATMARSCLSEAIKSIDQRAGELRATISNFVLFVPAVCAPTPYLQVSHPHPSKLNAEQQWEATMAEQIQPAIQLLHPIISAMSTQFPDPRLIQYDCGKLQTLDRLLKKLKSEGHRVLIFTQMTRMLDVLEAFLNYHGHIYLRLDGTTKVEQRQVLMERFNNDRRMFAFILSTRSGGVGINLTGADTVIFYDSDWNPTMDAQAQDRCHRIGQTRDVHIYRLVSEKTIEENILKKANQKRILGDLAIEGGNFTTAYFKSSTTIQDLFTVDSAEQDASARLAEVLDRDRERKERLNANLATGPGQPQPATGGEPVVDSSKSAINVFESALAAAEDDQDVQAAKFAKAEASADLDEFDETIPIDEEKVAAAGDAEGKEPELSKAEKEVQNLIKQLSPVERYAMRFVEDTEGTWTAVQLKAVEQEIEQQKRDWEANRLAEQRRNEEAARKREAEEHADLLTFSREDAKNQMWCPPTPPQDDNDLYVDHSLTFLYDTSDIIPEAELPPVYIKKDYKRSRSEAGFYPDGRRPPKIRREDTYYAPRSLFDRPTPQMAKLRKEYKLQRYKGIIKPFPPMLAMKPTTLPMKPPVEPEGGIPEWTVYEDMAILNVIQNLQGLPLNLMLISPGHVPNWDLVADIVNQSSRTYRLPKQCRYRYESVIMPREEGKLLESPKKQKKNKNPQKQSPTTSSSSPPPPSNAAAAAGSSPPKQIRSMRTGQLYTSDANSSFIKLMRQKFENIRTAFGKKPVPGKSSLSSTLPAALKNPKHALVLAKHGITGYDAPLTPVEIATRRAERYLKEKHKLTVAQEQQQQAQLQQQQQQQQQQAQQQQQQQNAQQQQAVGAVSQAGTVVTTIQQQQVGTTTVVGVQPIVTAQQAHIQTVVQQQQQPSAATVQAVTVATPAQHLIQQQLQLQAHAISPQQQATTVQGQQIVTSAAGQPTTIVVCGVSTNATPTVATIVQAGRVGQPVVNICASPSQQQQQQQQQQQTQQIVKAIVASPASQNLLSQQLAQVAAQQSGNAQQQVGQAGQTQQVSVVLTTPVTTMSGVSSVQLTSQPQIVSIHQPASSQQLLQGGGTATISPASQATSIVNQSIPHVVSVAQLGSVMTSGVASSATIQPAQVTTLTTSALRAQRIVAPTGTLQEVVLHQRSGSQSPTVVSVSSLGGGLTQAQLQSAQLRLSMAGGQQVSGVVAKSISVGTVSSTGKPGNAPQIQFYRQPPMRQSVKVLHPATAAQVATSGGATVLQTASGQQTIVSPAILQGNIIQTGTVGQTVQVQQATAAGATGTATAGTAVVQKVSGVTTVTGGNAVTQVVSATGGTIVSQTPTVTGAAGSTIATVQMVQGQPRMQYIKQLGGTKHMITRPATDNEMQLMVKRQLISQQQQQQQQQQAAHNKQQLIPQAQLFAQAANLQVQQAGTSGAQQMTLVKTSGGTVAATGMTLSQVKPGQLKTIGASQGQVRQVHLQQQILTQQRKGAAAGKMTQITHVAGKTVQPTQVFLQGPKNIASGTTMTMQQVQHVIRHTHQGSQIVLGKTGVSRMIPVSMSQSQGRQAIQVVSATSAAQAIAAGNLRTHVPGQNIGTIKVAGGATSAQQQQVILNAIQSQQAARSNASPVRLQTTPGGSLVAVTVQSPQQLQQQQQQQQQVVVGTSVTSTPNVVSQTVVGGSGSTDSSQSTAAGGSGAGGSSGGPVPQVGTTAQQQQVLAMQQQQQATAQQTAQQHITVSSSATVGDGGVTVSTASAGPAATQVSSAAVVVSSAASSGSNTGAGATSATQPGQQPSQVSMIKKKQSPNVAK</sequence>
<dbReference type="PANTHER" id="PTHR45685">
    <property type="entry name" value="HELICASE SRCAP-RELATED"/>
    <property type="match status" value="1"/>
</dbReference>
<feature type="domain" description="Helicase C-terminal" evidence="17">
    <location>
        <begin position="1731"/>
        <end position="1881"/>
    </location>
</feature>
<dbReference type="Pfam" id="PF00271">
    <property type="entry name" value="Helicase_C"/>
    <property type="match status" value="1"/>
</dbReference>
<feature type="region of interest" description="Disordered" evidence="14">
    <location>
        <begin position="1923"/>
        <end position="1944"/>
    </location>
</feature>
<dbReference type="PANTHER" id="PTHR45685:SF1">
    <property type="entry name" value="HELICASE SRCAP"/>
    <property type="match status" value="1"/>
</dbReference>
<dbReference type="InterPro" id="IPR001005">
    <property type="entry name" value="SANT/Myb"/>
</dbReference>
<proteinExistence type="inferred from homology"/>
<dbReference type="GO" id="GO:0140096">
    <property type="term" value="F:catalytic activity, acting on a protein"/>
    <property type="evidence" value="ECO:0007669"/>
    <property type="project" value="UniProtKB-ARBA"/>
</dbReference>
<feature type="compositionally biased region" description="Low complexity" evidence="14">
    <location>
        <begin position="2305"/>
        <end position="2315"/>
    </location>
</feature>
<reference evidence="19" key="2">
    <citation type="submission" date="2002-03" db="EMBL/GenBank/DDBJ databases">
        <authorList>
            <consortium name="The Anopheles Genome Sequencing Consortium"/>
        </authorList>
    </citation>
    <scope>NUCLEOTIDE SEQUENCE</scope>
    <source>
        <strain evidence="19">PEST</strain>
    </source>
</reference>
<feature type="compositionally biased region" description="Low complexity" evidence="14">
    <location>
        <begin position="3281"/>
        <end position="3300"/>
    </location>
</feature>
<dbReference type="SUPFAM" id="SSF52540">
    <property type="entry name" value="P-loop containing nucleoside triphosphate hydrolases"/>
    <property type="match status" value="2"/>
</dbReference>
<evidence type="ECO:0000256" key="9">
    <source>
        <dbReference type="ARBA" id="ARBA00023015"/>
    </source>
</evidence>
<dbReference type="GO" id="GO:0010557">
    <property type="term" value="P:positive regulation of macromolecule biosynthetic process"/>
    <property type="evidence" value="ECO:0007669"/>
    <property type="project" value="UniProtKB-ARBA"/>
</dbReference>
<feature type="compositionally biased region" description="Low complexity" evidence="14">
    <location>
        <begin position="2322"/>
        <end position="2333"/>
    </location>
</feature>
<feature type="domain" description="Helicase ATP-binding" evidence="16">
    <location>
        <begin position="986"/>
        <end position="1151"/>
    </location>
</feature>
<keyword evidence="4" id="KW-0547">Nucleotide-binding</keyword>
<evidence type="ECO:0000256" key="11">
    <source>
        <dbReference type="ARBA" id="ARBA00023163"/>
    </source>
</evidence>
<dbReference type="Pfam" id="PF07529">
    <property type="entry name" value="HSA"/>
    <property type="match status" value="1"/>
</dbReference>
<evidence type="ECO:0000313" key="19">
    <source>
        <dbReference type="EMBL" id="EAA11849.4"/>
    </source>
</evidence>
<keyword evidence="11" id="KW-0804">Transcription</keyword>
<comment type="similarity">
    <text evidence="2">Belongs to the SNF2/RAD54 helicase family. SWR1 subfamily.</text>
</comment>
<feature type="compositionally biased region" description="Polar residues" evidence="14">
    <location>
        <begin position="346"/>
        <end position="357"/>
    </location>
</feature>
<keyword evidence="3" id="KW-0597">Phosphoprotein</keyword>
<dbReference type="Pfam" id="PF00176">
    <property type="entry name" value="SNF2-rel_dom"/>
    <property type="match status" value="1"/>
</dbReference>
<dbReference type="PROSITE" id="PS51192">
    <property type="entry name" value="HELICASE_ATP_BIND_1"/>
    <property type="match status" value="1"/>
</dbReference>
<evidence type="ECO:0000256" key="7">
    <source>
        <dbReference type="ARBA" id="ARBA00022840"/>
    </source>
</evidence>
<protein>
    <submittedName>
        <fullName evidence="19">AGAP006165-PA</fullName>
    </submittedName>
</protein>
<name>Q7Q5W6_ANOGA</name>
<evidence type="ECO:0000256" key="10">
    <source>
        <dbReference type="ARBA" id="ARBA00023125"/>
    </source>
</evidence>
<keyword evidence="5" id="KW-0378">Hydrolase</keyword>
<evidence type="ECO:0000256" key="8">
    <source>
        <dbReference type="ARBA" id="ARBA00022853"/>
    </source>
</evidence>
<feature type="compositionally biased region" description="Gly residues" evidence="14">
    <location>
        <begin position="1"/>
        <end position="11"/>
    </location>
</feature>
<feature type="compositionally biased region" description="Low complexity" evidence="14">
    <location>
        <begin position="377"/>
        <end position="423"/>
    </location>
</feature>
<keyword evidence="13" id="KW-0175">Coiled coil</keyword>
<dbReference type="InterPro" id="IPR000330">
    <property type="entry name" value="SNF2_N"/>
</dbReference>
<feature type="compositionally biased region" description="Basic and acidic residues" evidence="14">
    <location>
        <begin position="670"/>
        <end position="706"/>
    </location>
</feature>
<dbReference type="GO" id="GO:0003677">
    <property type="term" value="F:DNA binding"/>
    <property type="evidence" value="ECO:0007669"/>
    <property type="project" value="UniProtKB-KW"/>
</dbReference>
<feature type="compositionally biased region" description="Polar residues" evidence="14">
    <location>
        <begin position="23"/>
        <end position="33"/>
    </location>
</feature>
<evidence type="ECO:0000256" key="12">
    <source>
        <dbReference type="ARBA" id="ARBA00023242"/>
    </source>
</evidence>
<evidence type="ECO:0000256" key="14">
    <source>
        <dbReference type="SAM" id="MobiDB-lite"/>
    </source>
</evidence>
<dbReference type="PaxDb" id="7165-AGAP006165-PA"/>
<dbReference type="InterPro" id="IPR014001">
    <property type="entry name" value="Helicase_ATP-bd"/>
</dbReference>
<dbReference type="SMART" id="SM00490">
    <property type="entry name" value="HELICc"/>
    <property type="match status" value="1"/>
</dbReference>
<evidence type="ECO:0000259" key="15">
    <source>
        <dbReference type="PROSITE" id="PS50090"/>
    </source>
</evidence>
<dbReference type="PhylomeDB" id="Q7Q5W6"/>
<keyword evidence="8" id="KW-0156">Chromatin regulator</keyword>
<dbReference type="HOGENOM" id="CLU_000315_9_1_1"/>
<organism evidence="19">
    <name type="scientific">Anopheles gambiae</name>
    <name type="common">African malaria mosquito</name>
    <dbReference type="NCBI Taxonomy" id="7165"/>
    <lineage>
        <taxon>Eukaryota</taxon>
        <taxon>Metazoa</taxon>
        <taxon>Ecdysozoa</taxon>
        <taxon>Arthropoda</taxon>
        <taxon>Hexapoda</taxon>
        <taxon>Insecta</taxon>
        <taxon>Pterygota</taxon>
        <taxon>Neoptera</taxon>
        <taxon>Endopterygota</taxon>
        <taxon>Diptera</taxon>
        <taxon>Nematocera</taxon>
        <taxon>Culicoidea</taxon>
        <taxon>Culicidae</taxon>
        <taxon>Anophelinae</taxon>
        <taxon>Anopheles</taxon>
    </lineage>
</organism>
<dbReference type="GO" id="GO:0005634">
    <property type="term" value="C:nucleus"/>
    <property type="evidence" value="ECO:0007669"/>
    <property type="project" value="UniProtKB-SubCell"/>
</dbReference>
<dbReference type="VEuPathDB" id="VectorBase:AGAP006165"/>
<dbReference type="PROSITE" id="PS50090">
    <property type="entry name" value="MYB_LIKE"/>
    <property type="match status" value="1"/>
</dbReference>
<feature type="region of interest" description="Disordered" evidence="14">
    <location>
        <begin position="3281"/>
        <end position="3324"/>
    </location>
</feature>
<dbReference type="GO" id="GO:0016787">
    <property type="term" value="F:hydrolase activity"/>
    <property type="evidence" value="ECO:0007669"/>
    <property type="project" value="UniProtKB-KW"/>
</dbReference>
<comment type="caution">
    <text evidence="19">The sequence shown here is derived from an EMBL/GenBank/DDBJ whole genome shotgun (WGS) entry which is preliminary data.</text>
</comment>
<feature type="compositionally biased region" description="Low complexity" evidence="14">
    <location>
        <begin position="1927"/>
        <end position="1941"/>
    </location>
</feature>
<dbReference type="FunFam" id="3.40.50.300:FF:000529">
    <property type="entry name" value="helicase SRCAP isoform X1"/>
    <property type="match status" value="1"/>
</dbReference>
<evidence type="ECO:0000259" key="18">
    <source>
        <dbReference type="PROSITE" id="PS51204"/>
    </source>
</evidence>
<dbReference type="GO" id="GO:0006338">
    <property type="term" value="P:chromatin remodeling"/>
    <property type="evidence" value="ECO:0007669"/>
    <property type="project" value="UniProtKB-ARBA"/>
</dbReference>
<dbReference type="CDD" id="cd18793">
    <property type="entry name" value="SF2_C_SNF"/>
    <property type="match status" value="1"/>
</dbReference>
<feature type="compositionally biased region" description="Gly residues" evidence="14">
    <location>
        <begin position="366"/>
        <end position="376"/>
    </location>
</feature>
<feature type="compositionally biased region" description="Low complexity" evidence="14">
    <location>
        <begin position="607"/>
        <end position="630"/>
    </location>
</feature>
<keyword evidence="12" id="KW-0539">Nucleus</keyword>
<feature type="region of interest" description="Disordered" evidence="14">
    <location>
        <begin position="1"/>
        <end position="33"/>
    </location>
</feature>
<keyword evidence="9" id="KW-0805">Transcription regulation</keyword>
<evidence type="ECO:0000256" key="2">
    <source>
        <dbReference type="ARBA" id="ARBA00009220"/>
    </source>
</evidence>
<feature type="compositionally biased region" description="Polar residues" evidence="14">
    <location>
        <begin position="431"/>
        <end position="442"/>
    </location>
</feature>
<dbReference type="Gene3D" id="3.40.50.300">
    <property type="entry name" value="P-loop containing nucleotide triphosphate hydrolases"/>
    <property type="match status" value="1"/>
</dbReference>
<feature type="compositionally biased region" description="Acidic residues" evidence="14">
    <location>
        <begin position="711"/>
        <end position="731"/>
    </location>
</feature>
<feature type="coiled-coil region" evidence="13">
    <location>
        <begin position="2422"/>
        <end position="2463"/>
    </location>
</feature>
<dbReference type="GO" id="GO:0005524">
    <property type="term" value="F:ATP binding"/>
    <property type="evidence" value="ECO:0007669"/>
    <property type="project" value="UniProtKB-KW"/>
</dbReference>
<evidence type="ECO:0000259" key="16">
    <source>
        <dbReference type="PROSITE" id="PS51192"/>
    </source>
</evidence>
<dbReference type="PROSITE" id="PS51204">
    <property type="entry name" value="HSA"/>
    <property type="match status" value="1"/>
</dbReference>
<accession>Q7Q5W6</accession>
<feature type="compositionally biased region" description="Acidic residues" evidence="14">
    <location>
        <begin position="746"/>
        <end position="768"/>
    </location>
</feature>
<evidence type="ECO:0000256" key="6">
    <source>
        <dbReference type="ARBA" id="ARBA00022806"/>
    </source>
</evidence>
<dbReference type="SMART" id="SM00573">
    <property type="entry name" value="HSA"/>
    <property type="match status" value="1"/>
</dbReference>
<feature type="compositionally biased region" description="Acidic residues" evidence="14">
    <location>
        <begin position="787"/>
        <end position="796"/>
    </location>
</feature>
<evidence type="ECO:0000256" key="1">
    <source>
        <dbReference type="ARBA" id="ARBA00004123"/>
    </source>
</evidence>
<feature type="region of interest" description="Disordered" evidence="14">
    <location>
        <begin position="607"/>
        <end position="892"/>
    </location>
</feature>
<dbReference type="SMART" id="SM00487">
    <property type="entry name" value="DEXDc"/>
    <property type="match status" value="1"/>
</dbReference>
<evidence type="ECO:0000256" key="5">
    <source>
        <dbReference type="ARBA" id="ARBA00022801"/>
    </source>
</evidence>
<dbReference type="FunFam" id="3.40.50.10810:FF:000005">
    <property type="entry name" value="Photoperiod-independent early flowering 1"/>
    <property type="match status" value="1"/>
</dbReference>
<dbReference type="InterPro" id="IPR049730">
    <property type="entry name" value="SNF2/RAD54-like_C"/>
</dbReference>
<dbReference type="GO" id="GO:0032991">
    <property type="term" value="C:protein-containing complex"/>
    <property type="evidence" value="ECO:0007669"/>
    <property type="project" value="UniProtKB-ARBA"/>
</dbReference>
<reference evidence="19" key="4">
    <citation type="journal article" date="2007" name="Genome Biol.">
        <title>Update of the Anopheles gambiae PEST genome assembly.</title>
        <authorList>
            <person name="Sharakhova M.V."/>
            <person name="Hammond M.P."/>
            <person name="Lobo N.F."/>
            <person name="Krzywinski J."/>
            <person name="Unger M.F."/>
            <person name="Hillenmeyer M.E."/>
            <person name="Bruggner R.V."/>
            <person name="Birney E."/>
            <person name="Collins F.H."/>
        </authorList>
    </citation>
    <scope>NUCLEOTIDE SEQUENCE</scope>
    <source>
        <strain evidence="19">PEST</strain>
    </source>
</reference>
<dbReference type="eggNOG" id="KOG0391">
    <property type="taxonomic scope" value="Eukaryota"/>
</dbReference>
<gene>
    <name evidence="19" type="ORF">AgaP_AGAP006165</name>
</gene>
<feature type="compositionally biased region" description="Gly residues" evidence="14">
    <location>
        <begin position="3301"/>
        <end position="3310"/>
    </location>
</feature>
<keyword evidence="6" id="KW-0347">Helicase</keyword>
<dbReference type="InterPro" id="IPR014012">
    <property type="entry name" value="HSA_dom"/>
</dbReference>
<feature type="compositionally biased region" description="Acidic residues" evidence="14">
    <location>
        <begin position="813"/>
        <end position="823"/>
    </location>
</feature>
<dbReference type="GO" id="GO:0004386">
    <property type="term" value="F:helicase activity"/>
    <property type="evidence" value="ECO:0007669"/>
    <property type="project" value="UniProtKB-KW"/>
</dbReference>
<feature type="compositionally biased region" description="Basic and acidic residues" evidence="14">
    <location>
        <begin position="769"/>
        <end position="786"/>
    </location>
</feature>
<feature type="compositionally biased region" description="Acidic residues" evidence="14">
    <location>
        <begin position="845"/>
        <end position="892"/>
    </location>
</feature>
<dbReference type="InterPro" id="IPR027417">
    <property type="entry name" value="P-loop_NTPase"/>
</dbReference>
<evidence type="ECO:0000256" key="3">
    <source>
        <dbReference type="ARBA" id="ARBA00022553"/>
    </source>
</evidence>
<dbReference type="Gene3D" id="3.40.50.10810">
    <property type="entry name" value="Tandem AAA-ATPase domain"/>
    <property type="match status" value="1"/>
</dbReference>
<keyword evidence="10" id="KW-0238">DNA-binding</keyword>
<feature type="region of interest" description="Disordered" evidence="14">
    <location>
        <begin position="2289"/>
        <end position="2335"/>
    </location>
</feature>
<keyword evidence="7" id="KW-0067">ATP-binding</keyword>
<dbReference type="GO" id="GO:0010468">
    <property type="term" value="P:regulation of gene expression"/>
    <property type="evidence" value="ECO:0007669"/>
    <property type="project" value="UniProtKB-ARBA"/>
</dbReference>
<feature type="compositionally biased region" description="Low complexity" evidence="14">
    <location>
        <begin position="3380"/>
        <end position="3396"/>
    </location>
</feature>
<evidence type="ECO:0000256" key="13">
    <source>
        <dbReference type="SAM" id="Coils"/>
    </source>
</evidence>
<evidence type="ECO:0000256" key="4">
    <source>
        <dbReference type="ARBA" id="ARBA00022741"/>
    </source>
</evidence>
<dbReference type="VEuPathDB" id="VectorBase:AGAMI1_012302"/>
<feature type="region of interest" description="Disordered" evidence="14">
    <location>
        <begin position="906"/>
        <end position="937"/>
    </location>
</feature>
<feature type="compositionally biased region" description="Low complexity" evidence="14">
    <location>
        <begin position="909"/>
        <end position="930"/>
    </location>
</feature>
<feature type="domain" description="HSA" evidence="18">
    <location>
        <begin position="469"/>
        <end position="541"/>
    </location>
</feature>